<organism evidence="3 4">
    <name type="scientific">Vibrio aestuarianus</name>
    <dbReference type="NCBI Taxonomy" id="28171"/>
    <lineage>
        <taxon>Bacteria</taxon>
        <taxon>Pseudomonadati</taxon>
        <taxon>Pseudomonadota</taxon>
        <taxon>Gammaproteobacteria</taxon>
        <taxon>Vibrionales</taxon>
        <taxon>Vibrionaceae</taxon>
        <taxon>Vibrio</taxon>
    </lineage>
</organism>
<dbReference type="PRINTS" id="PR01299">
    <property type="entry name" value="PYOCIN"/>
</dbReference>
<accession>A0A9X4F9H0</accession>
<dbReference type="GO" id="GO:0015643">
    <property type="term" value="F:toxic substance binding"/>
    <property type="evidence" value="ECO:0007669"/>
    <property type="project" value="InterPro"/>
</dbReference>
<gene>
    <name evidence="3" type="ORF">L9X51_13870</name>
</gene>
<dbReference type="InterPro" id="IPR000290">
    <property type="entry name" value="Colicin_pyocin"/>
</dbReference>
<reference evidence="3" key="1">
    <citation type="submission" date="2022-02" db="EMBL/GenBank/DDBJ databases">
        <title>Emergence and expansion in Europe of a Vibrio aestuarianus clonal complex pathogenic for oysters.</title>
        <authorList>
            <person name="Mesnil A."/>
            <person name="Travers M.-A."/>
        </authorList>
    </citation>
    <scope>NUCLEOTIDE SEQUENCE</scope>
    <source>
        <strain evidence="3">19_064_15T1</strain>
    </source>
</reference>
<evidence type="ECO:0000256" key="1">
    <source>
        <dbReference type="ARBA" id="ARBA00009346"/>
    </source>
</evidence>
<keyword evidence="2" id="KW-0079">Bacteriocin immunity</keyword>
<protein>
    <submittedName>
        <fullName evidence="3">Bacteriocin immunity protein</fullName>
    </submittedName>
</protein>
<dbReference type="AlphaFoldDB" id="A0A9X4F9H0"/>
<dbReference type="SUPFAM" id="SSF47345">
    <property type="entry name" value="Colicin E immunity proteins"/>
    <property type="match status" value="1"/>
</dbReference>
<comment type="caution">
    <text evidence="3">The sequence shown here is derived from an EMBL/GenBank/DDBJ whole genome shotgun (WGS) entry which is preliminary data.</text>
</comment>
<dbReference type="RefSeq" id="WP_274676181.1">
    <property type="nucleotide sequence ID" value="NZ_JAKNAX010000041.1"/>
</dbReference>
<comment type="similarity">
    <text evidence="1">Belongs to the colicins ColE2/ColE8/ColE9 and pyocins S1/S2 family.</text>
</comment>
<name>A0A9X4F9H0_9VIBR</name>
<dbReference type="Proteomes" id="UP001140978">
    <property type="component" value="Unassembled WGS sequence"/>
</dbReference>
<evidence type="ECO:0000313" key="3">
    <source>
        <dbReference type="EMBL" id="MDE1347516.1"/>
    </source>
</evidence>
<dbReference type="InterPro" id="IPR035900">
    <property type="entry name" value="Colicin_E_sf"/>
</dbReference>
<evidence type="ECO:0000313" key="4">
    <source>
        <dbReference type="Proteomes" id="UP001140978"/>
    </source>
</evidence>
<dbReference type="EMBL" id="JAKNAX010000041">
    <property type="protein sequence ID" value="MDE1347516.1"/>
    <property type="molecule type" value="Genomic_DNA"/>
</dbReference>
<proteinExistence type="inferred from homology"/>
<evidence type="ECO:0000256" key="2">
    <source>
        <dbReference type="ARBA" id="ARBA00023025"/>
    </source>
</evidence>
<dbReference type="Gene3D" id="1.10.1200.20">
    <property type="entry name" value="Colicin E immunity protein"/>
    <property type="match status" value="1"/>
</dbReference>
<sequence>MQEKSSISDYTEEDFLQLVEEIFKENVSDTDDVLDELLEQFEDITQHPDGTDLIYYPETPEDGTPESIVRIVKEWRLSQGLSCFKG</sequence>
<dbReference type="Pfam" id="PF01320">
    <property type="entry name" value="Colicin_Pyocin"/>
    <property type="match status" value="1"/>
</dbReference>
<dbReference type="GO" id="GO:0030153">
    <property type="term" value="P:bacteriocin immunity"/>
    <property type="evidence" value="ECO:0007669"/>
    <property type="project" value="UniProtKB-KW"/>
</dbReference>
<dbReference type="CDD" id="cd16363">
    <property type="entry name" value="Col_Im_like"/>
    <property type="match status" value="1"/>
</dbReference>